<keyword evidence="1" id="KW-0732">Signal</keyword>
<reference evidence="2 3" key="1">
    <citation type="submission" date="2024-05" db="EMBL/GenBank/DDBJ databases">
        <authorList>
            <person name="Kim H.-Y."/>
            <person name="Kim E."/>
            <person name="Cai Y."/>
            <person name="Yang S.-M."/>
            <person name="Lee W."/>
        </authorList>
    </citation>
    <scope>NUCLEOTIDE SEQUENCE [LARGE SCALE GENOMIC DNA]</scope>
    <source>
        <strain evidence="2 3">FBL11</strain>
    </source>
</reference>
<keyword evidence="3" id="KW-1185">Reference proteome</keyword>
<evidence type="ECO:0000313" key="3">
    <source>
        <dbReference type="Proteomes" id="UP001461960"/>
    </source>
</evidence>
<dbReference type="EMBL" id="JBDGHN010000002">
    <property type="protein sequence ID" value="MEN2750974.1"/>
    <property type="molecule type" value="Genomic_DNA"/>
</dbReference>
<protein>
    <submittedName>
        <fullName evidence="2">Uncharacterized protein</fullName>
    </submittedName>
</protein>
<feature type="signal peptide" evidence="1">
    <location>
        <begin position="1"/>
        <end position="20"/>
    </location>
</feature>
<name>A0ABU9X7M9_9GAMM</name>
<evidence type="ECO:0000313" key="2">
    <source>
        <dbReference type="EMBL" id="MEN2750974.1"/>
    </source>
</evidence>
<sequence>MKNTLLISGLIATISIPVHAADYQSFIAPSSLGKSIHTLNKKYQLGLKKQSSGKYGNRELNDCRLIVKTNKKNQINEIKIIDSKSCKYSTTSNVNYNSQTTKTQDLLSQVDIQDVQFVPGCFNCPSRLEITDTLVIDREKDNYRTKFQINGHNRKYLNYIAKNLFGDFSDENYYSTMNLLESRAADEPSLYDRNEFKLQAIEAYNLQDKPQSYTIALK</sequence>
<dbReference type="RefSeq" id="WP_299220557.1">
    <property type="nucleotide sequence ID" value="NZ_JBDGHN010000002.1"/>
</dbReference>
<dbReference type="Proteomes" id="UP001461960">
    <property type="component" value="Unassembled WGS sequence"/>
</dbReference>
<organism evidence="2 3">
    <name type="scientific">Psychrobacter saeujeotis</name>
    <dbReference type="NCBI Taxonomy" id="3143436"/>
    <lineage>
        <taxon>Bacteria</taxon>
        <taxon>Pseudomonadati</taxon>
        <taxon>Pseudomonadota</taxon>
        <taxon>Gammaproteobacteria</taxon>
        <taxon>Moraxellales</taxon>
        <taxon>Moraxellaceae</taxon>
        <taxon>Psychrobacter</taxon>
    </lineage>
</organism>
<gene>
    <name evidence="2" type="ORF">AAIR29_04930</name>
</gene>
<accession>A0ABU9X7M9</accession>
<proteinExistence type="predicted"/>
<feature type="chain" id="PRO_5046395604" evidence="1">
    <location>
        <begin position="21"/>
        <end position="218"/>
    </location>
</feature>
<evidence type="ECO:0000256" key="1">
    <source>
        <dbReference type="SAM" id="SignalP"/>
    </source>
</evidence>
<comment type="caution">
    <text evidence="2">The sequence shown here is derived from an EMBL/GenBank/DDBJ whole genome shotgun (WGS) entry which is preliminary data.</text>
</comment>